<dbReference type="InterPro" id="IPR019826">
    <property type="entry name" value="Carboxylesterase_B_AS"/>
</dbReference>
<accession>A0A7W7ZH67</accession>
<dbReference type="PANTHER" id="PTHR11559">
    <property type="entry name" value="CARBOXYLESTERASE"/>
    <property type="match status" value="1"/>
</dbReference>
<dbReference type="SUPFAM" id="SSF53474">
    <property type="entry name" value="alpha/beta-Hydrolases"/>
    <property type="match status" value="1"/>
</dbReference>
<reference evidence="5 6" key="1">
    <citation type="submission" date="2020-08" db="EMBL/GenBank/DDBJ databases">
        <title>Genomic Encyclopedia of Type Strains, Phase IV (KMG-V): Genome sequencing to study the core and pangenomes of soil and plant-associated prokaryotes.</title>
        <authorList>
            <person name="Whitman W."/>
        </authorList>
    </citation>
    <scope>NUCLEOTIDE SEQUENCE [LARGE SCALE GENOMIC DNA]</scope>
    <source>
        <strain evidence="5 6">M8UP14</strain>
    </source>
</reference>
<dbReference type="EC" id="3.1.1.-" evidence="3"/>
<evidence type="ECO:0000259" key="4">
    <source>
        <dbReference type="Pfam" id="PF00135"/>
    </source>
</evidence>
<evidence type="ECO:0000313" key="6">
    <source>
        <dbReference type="Proteomes" id="UP000540989"/>
    </source>
</evidence>
<organism evidence="5 6">
    <name type="scientific">Granulicella aggregans</name>
    <dbReference type="NCBI Taxonomy" id="474949"/>
    <lineage>
        <taxon>Bacteria</taxon>
        <taxon>Pseudomonadati</taxon>
        <taxon>Acidobacteriota</taxon>
        <taxon>Terriglobia</taxon>
        <taxon>Terriglobales</taxon>
        <taxon>Acidobacteriaceae</taxon>
        <taxon>Granulicella</taxon>
    </lineage>
</organism>
<dbReference type="Gene3D" id="3.40.50.1820">
    <property type="entry name" value="alpha/beta hydrolase"/>
    <property type="match status" value="1"/>
</dbReference>
<evidence type="ECO:0000313" key="5">
    <source>
        <dbReference type="EMBL" id="MBB5059850.1"/>
    </source>
</evidence>
<evidence type="ECO:0000256" key="1">
    <source>
        <dbReference type="ARBA" id="ARBA00005964"/>
    </source>
</evidence>
<dbReference type="EMBL" id="JACHIP010000007">
    <property type="protein sequence ID" value="MBB5059850.1"/>
    <property type="molecule type" value="Genomic_DNA"/>
</dbReference>
<keyword evidence="2 3" id="KW-0378">Hydrolase</keyword>
<dbReference type="InterPro" id="IPR029058">
    <property type="entry name" value="AB_hydrolase_fold"/>
</dbReference>
<comment type="similarity">
    <text evidence="1 3">Belongs to the type-B carboxylesterase/lipase family.</text>
</comment>
<dbReference type="RefSeq" id="WP_184221738.1">
    <property type="nucleotide sequence ID" value="NZ_JACHIP010000007.1"/>
</dbReference>
<sequence>MLGQKIPSSAKVRTSFGVLRGLTQDGVRVFRGVPFAEPPVGALRFMLPLPPKPWKGERDATSFSASPMQPGEQGTQHSEDCLYLNVWAPEGKGPFPVFVWIHGGGFTGGHSFEKTYDGSGFAREGVICISVGYRLGVFGFLDFESVLGSKYAGSANNSVRDLIAALEWIRKNISSFGGDPAQVTIGGESAGAKLSDILLGVPSAESLFHQVISESGGAERVWPKVLATPVGKGFAEAWTEATGQPAAAMLTTPAERLIPVQKDFMDHWPQHFPLRPEIDGKLISKLPVQVVGGGGARSKRLLIGTNRDESALFVGPHPGDATAQNVGNLGLSSFHETYERYKSVYPQMNDEQRRIRALTAEEYWVPSLRLADSHVNAGGTAFVYELAFAETSGRLSGYSYHSLDVGMVWQHPHLDAANGQQEAVLGKQIHAAWVAFIKGETPTAQGLPVWPRYRADTRPTMILDVVSKVEERPQEAEFRLWDGKL</sequence>
<dbReference type="PROSITE" id="PS00941">
    <property type="entry name" value="CARBOXYLESTERASE_B_2"/>
    <property type="match status" value="1"/>
</dbReference>
<dbReference type="Pfam" id="PF00135">
    <property type="entry name" value="COesterase"/>
    <property type="match status" value="1"/>
</dbReference>
<dbReference type="AlphaFoldDB" id="A0A7W7ZH67"/>
<gene>
    <name evidence="5" type="ORF">HDF16_004579</name>
</gene>
<name>A0A7W7ZH67_9BACT</name>
<dbReference type="InterPro" id="IPR002018">
    <property type="entry name" value="CarbesteraseB"/>
</dbReference>
<protein>
    <recommendedName>
        <fullName evidence="3">Carboxylic ester hydrolase</fullName>
        <ecNumber evidence="3">3.1.1.-</ecNumber>
    </recommendedName>
</protein>
<feature type="domain" description="Carboxylesterase type B" evidence="4">
    <location>
        <begin position="9"/>
        <end position="481"/>
    </location>
</feature>
<proteinExistence type="inferred from homology"/>
<dbReference type="PROSITE" id="PS00122">
    <property type="entry name" value="CARBOXYLESTERASE_B_1"/>
    <property type="match status" value="1"/>
</dbReference>
<dbReference type="InterPro" id="IPR019819">
    <property type="entry name" value="Carboxylesterase_B_CS"/>
</dbReference>
<dbReference type="Proteomes" id="UP000540989">
    <property type="component" value="Unassembled WGS sequence"/>
</dbReference>
<dbReference type="InterPro" id="IPR050309">
    <property type="entry name" value="Type-B_Carboxylest/Lipase"/>
</dbReference>
<keyword evidence="6" id="KW-1185">Reference proteome</keyword>
<evidence type="ECO:0000256" key="3">
    <source>
        <dbReference type="RuleBase" id="RU361235"/>
    </source>
</evidence>
<evidence type="ECO:0000256" key="2">
    <source>
        <dbReference type="ARBA" id="ARBA00022801"/>
    </source>
</evidence>
<comment type="caution">
    <text evidence="5">The sequence shown here is derived from an EMBL/GenBank/DDBJ whole genome shotgun (WGS) entry which is preliminary data.</text>
</comment>
<dbReference type="GO" id="GO:0016787">
    <property type="term" value="F:hydrolase activity"/>
    <property type="evidence" value="ECO:0007669"/>
    <property type="project" value="UniProtKB-KW"/>
</dbReference>